<dbReference type="EMBL" id="CP003169">
    <property type="protein sequence ID" value="AEV75929.1"/>
    <property type="molecule type" value="Genomic_DNA"/>
</dbReference>
<dbReference type="SUPFAM" id="SSF55073">
    <property type="entry name" value="Nucleotide cyclase"/>
    <property type="match status" value="1"/>
</dbReference>
<dbReference type="HOGENOM" id="CLU_000445_11_4_11"/>
<dbReference type="NCBIfam" id="TIGR00229">
    <property type="entry name" value="sensory_box"/>
    <property type="match status" value="1"/>
</dbReference>
<dbReference type="PANTHER" id="PTHR44757:SF2">
    <property type="entry name" value="BIOFILM ARCHITECTURE MAINTENANCE PROTEIN MBAA"/>
    <property type="match status" value="1"/>
</dbReference>
<accession>G8RIM2</accession>
<dbReference type="InterPro" id="IPR043128">
    <property type="entry name" value="Rev_trsase/Diguanyl_cyclase"/>
</dbReference>
<evidence type="ECO:0000259" key="2">
    <source>
        <dbReference type="PROSITE" id="PS50887"/>
    </source>
</evidence>
<dbReference type="InterPro" id="IPR000160">
    <property type="entry name" value="GGDEF_dom"/>
</dbReference>
<dbReference type="Gene3D" id="3.30.70.270">
    <property type="match status" value="1"/>
</dbReference>
<dbReference type="RefSeq" id="WP_014213668.1">
    <property type="nucleotide sequence ID" value="NC_016604.1"/>
</dbReference>
<dbReference type="SMART" id="SM00267">
    <property type="entry name" value="GGDEF"/>
    <property type="match status" value="1"/>
</dbReference>
<dbReference type="PATRIC" id="fig|710685.3.peg.5480"/>
<proteinExistence type="predicted"/>
<dbReference type="CDD" id="cd01949">
    <property type="entry name" value="GGDEF"/>
    <property type="match status" value="1"/>
</dbReference>
<dbReference type="Gene3D" id="3.30.450.20">
    <property type="entry name" value="PAS domain"/>
    <property type="match status" value="1"/>
</dbReference>
<dbReference type="PROSITE" id="PS50887">
    <property type="entry name" value="GGDEF"/>
    <property type="match status" value="1"/>
</dbReference>
<name>G8RIM2_MYCRN</name>
<dbReference type="eggNOG" id="COG2199">
    <property type="taxonomic scope" value="Bacteria"/>
</dbReference>
<organism evidence="3 4">
    <name type="scientific">Mycolicibacterium rhodesiae (strain NBB3)</name>
    <name type="common">Mycobacterium rhodesiae</name>
    <dbReference type="NCBI Taxonomy" id="710685"/>
    <lineage>
        <taxon>Bacteria</taxon>
        <taxon>Bacillati</taxon>
        <taxon>Actinomycetota</taxon>
        <taxon>Actinomycetes</taxon>
        <taxon>Mycobacteriales</taxon>
        <taxon>Mycobacteriaceae</taxon>
        <taxon>Mycolicibacterium</taxon>
    </lineage>
</organism>
<dbReference type="STRING" id="710685.MycrhN_5455"/>
<dbReference type="InterPro" id="IPR035965">
    <property type="entry name" value="PAS-like_dom_sf"/>
</dbReference>
<evidence type="ECO:0000259" key="1">
    <source>
        <dbReference type="PROSITE" id="PS50112"/>
    </source>
</evidence>
<gene>
    <name evidence="3" type="ordered locus">MycrhN_5455</name>
</gene>
<dbReference type="Proteomes" id="UP000005442">
    <property type="component" value="Chromosome"/>
</dbReference>
<dbReference type="InterPro" id="IPR029787">
    <property type="entry name" value="Nucleotide_cyclase"/>
</dbReference>
<evidence type="ECO:0000313" key="4">
    <source>
        <dbReference type="Proteomes" id="UP000005442"/>
    </source>
</evidence>
<protein>
    <submittedName>
        <fullName evidence="3">PAS domain S-box/diguanylate cyclase (GGDEF) domain-containing protein</fullName>
    </submittedName>
</protein>
<dbReference type="Pfam" id="PF00990">
    <property type="entry name" value="GGDEF"/>
    <property type="match status" value="1"/>
</dbReference>
<dbReference type="OrthoDB" id="23692at2"/>
<dbReference type="NCBIfam" id="TIGR00254">
    <property type="entry name" value="GGDEF"/>
    <property type="match status" value="1"/>
</dbReference>
<keyword evidence="4" id="KW-1185">Reference proteome</keyword>
<dbReference type="Pfam" id="PF13188">
    <property type="entry name" value="PAS_8"/>
    <property type="match status" value="1"/>
</dbReference>
<feature type="domain" description="GGDEF" evidence="2">
    <location>
        <begin position="186"/>
        <end position="320"/>
    </location>
</feature>
<reference evidence="3 4" key="1">
    <citation type="submission" date="2011-12" db="EMBL/GenBank/DDBJ databases">
        <title>Complete sequence of Mycobacterium rhodesiae NBB3.</title>
        <authorList>
            <consortium name="US DOE Joint Genome Institute"/>
            <person name="Lucas S."/>
            <person name="Han J."/>
            <person name="Lapidus A."/>
            <person name="Cheng J.-F."/>
            <person name="Goodwin L."/>
            <person name="Pitluck S."/>
            <person name="Peters L."/>
            <person name="Mikhailova N."/>
            <person name="Gu W."/>
            <person name="Detter J.C."/>
            <person name="Han C."/>
            <person name="Tapia R."/>
            <person name="Land M."/>
            <person name="Hauser L."/>
            <person name="Kyrpides N."/>
            <person name="Ivanova N."/>
            <person name="Pagani I."/>
            <person name="Mattes T."/>
            <person name="Holmes A."/>
            <person name="Rutledge P."/>
            <person name="Paulsen I."/>
            <person name="Coleman N."/>
            <person name="Woyke T."/>
        </authorList>
    </citation>
    <scope>NUCLEOTIDE SEQUENCE [LARGE SCALE GENOMIC DNA]</scope>
    <source>
        <strain evidence="3 4">NBB3</strain>
    </source>
</reference>
<dbReference type="InterPro" id="IPR052155">
    <property type="entry name" value="Biofilm_reg_signaling"/>
</dbReference>
<evidence type="ECO:0000313" key="3">
    <source>
        <dbReference type="EMBL" id="AEV75929.1"/>
    </source>
</evidence>
<dbReference type="SUPFAM" id="SSF55785">
    <property type="entry name" value="PYP-like sensor domain (PAS domain)"/>
    <property type="match status" value="1"/>
</dbReference>
<dbReference type="AlphaFoldDB" id="G8RIM2"/>
<dbReference type="PROSITE" id="PS50112">
    <property type="entry name" value="PAS"/>
    <property type="match status" value="1"/>
</dbReference>
<dbReference type="KEGG" id="mrh:MycrhN_5455"/>
<dbReference type="InterPro" id="IPR000014">
    <property type="entry name" value="PAS"/>
</dbReference>
<dbReference type="PANTHER" id="PTHR44757">
    <property type="entry name" value="DIGUANYLATE CYCLASE DGCP"/>
    <property type="match status" value="1"/>
</dbReference>
<feature type="domain" description="PAS" evidence="1">
    <location>
        <begin position="22"/>
        <end position="65"/>
    </location>
</feature>
<sequence>MAAIQFVTDPMPNRDQVRAPRTEDYFRSVVDSLATGLVVFKHDGHIECVNPAAQRILGVAADDLIHGCGAGTISGRMVDAAGRRIGADRWSMTCSVRASRRAVGRVVGVDRPDGKRVWLSTSWCLLDPVDSTRSPLLVSFTDITAERATSQRLAHQANHDALTGLPNRAHVLTKVTEALRASGENALGAILFIDLDNLKVINDTLGHEAGDAALKIVADRLRTAVRPDDLVARLGGDEFVAVLGGSISGVAVDRLSERLHTLLSEPAIIGGTTVRLGASVGIAEVGPDDHRDAAELLRDADQAMYHAKKSGRGRTCRFAEQMHRDAESIAK</sequence>